<dbReference type="AlphaFoldDB" id="A0A4Q5J391"/>
<comment type="caution">
    <text evidence="2">The sequence shown here is derived from an EMBL/GenBank/DDBJ whole genome shotgun (WGS) entry which is preliminary data.</text>
</comment>
<dbReference type="RefSeq" id="WP_129987607.1">
    <property type="nucleotide sequence ID" value="NZ_SDPU01000022.1"/>
</dbReference>
<dbReference type="OrthoDB" id="3827174at2"/>
<evidence type="ECO:0000313" key="3">
    <source>
        <dbReference type="Proteomes" id="UP000291189"/>
    </source>
</evidence>
<dbReference type="Gene3D" id="3.30.70.1060">
    <property type="entry name" value="Dimeric alpha+beta barrel"/>
    <property type="match status" value="1"/>
</dbReference>
<accession>A0A4Q5J391</accession>
<dbReference type="InterPro" id="IPR026029">
    <property type="entry name" value="MLI_dom"/>
</dbReference>
<sequence>MKFLVLWSLEQNLLSDAMVRAIARMPEYGHRMEQEGKVLMRYHVVGAHGGAWLYDVADHEEFERLLALAPVFNFARYTIHPLADMTGRPDDD</sequence>
<organism evidence="2 3">
    <name type="scientific">Nocardioides iriomotensis</name>
    <dbReference type="NCBI Taxonomy" id="715784"/>
    <lineage>
        <taxon>Bacteria</taxon>
        <taxon>Bacillati</taxon>
        <taxon>Actinomycetota</taxon>
        <taxon>Actinomycetes</taxon>
        <taxon>Propionibacteriales</taxon>
        <taxon>Nocardioidaceae</taxon>
        <taxon>Nocardioides</taxon>
    </lineage>
</organism>
<dbReference type="InterPro" id="IPR011008">
    <property type="entry name" value="Dimeric_a/b-barrel"/>
</dbReference>
<evidence type="ECO:0000313" key="2">
    <source>
        <dbReference type="EMBL" id="RYU12019.1"/>
    </source>
</evidence>
<dbReference type="Proteomes" id="UP000291189">
    <property type="component" value="Unassembled WGS sequence"/>
</dbReference>
<dbReference type="EMBL" id="SDPU01000022">
    <property type="protein sequence ID" value="RYU12019.1"/>
    <property type="molecule type" value="Genomic_DNA"/>
</dbReference>
<dbReference type="SUPFAM" id="SSF54909">
    <property type="entry name" value="Dimeric alpha+beta barrel"/>
    <property type="match status" value="1"/>
</dbReference>
<name>A0A4Q5J391_9ACTN</name>
<dbReference type="Pfam" id="PF02426">
    <property type="entry name" value="MIase"/>
    <property type="match status" value="1"/>
</dbReference>
<keyword evidence="3" id="KW-1185">Reference proteome</keyword>
<feature type="domain" description="Muconolactone isomerase" evidence="1">
    <location>
        <begin position="2"/>
        <end position="84"/>
    </location>
</feature>
<protein>
    <recommendedName>
        <fullName evidence="1">Muconolactone isomerase domain-containing protein</fullName>
    </recommendedName>
</protein>
<reference evidence="2 3" key="1">
    <citation type="submission" date="2019-01" db="EMBL/GenBank/DDBJ databases">
        <title>Nocardioides guangzhouensis sp. nov., an actinobacterium isolated from soil.</title>
        <authorList>
            <person name="Fu Y."/>
            <person name="Cai Y."/>
            <person name="Lin Z."/>
            <person name="Chen P."/>
        </authorList>
    </citation>
    <scope>NUCLEOTIDE SEQUENCE [LARGE SCALE GENOMIC DNA]</scope>
    <source>
        <strain evidence="2 3">NBRC 105384</strain>
    </source>
</reference>
<proteinExistence type="predicted"/>
<gene>
    <name evidence="2" type="ORF">ETU37_12255</name>
</gene>
<evidence type="ECO:0000259" key="1">
    <source>
        <dbReference type="Pfam" id="PF02426"/>
    </source>
</evidence>